<evidence type="ECO:0000313" key="2">
    <source>
        <dbReference type="Proteomes" id="UP000256873"/>
    </source>
</evidence>
<name>A0A3E0KVY0_9CHRO</name>
<organism evidence="1 2">
    <name type="scientific">Microcystis flos-aquae TF09</name>
    <dbReference type="NCBI Taxonomy" id="2060473"/>
    <lineage>
        <taxon>Bacteria</taxon>
        <taxon>Bacillati</taxon>
        <taxon>Cyanobacteriota</taxon>
        <taxon>Cyanophyceae</taxon>
        <taxon>Oscillatoriophycideae</taxon>
        <taxon>Chroococcales</taxon>
        <taxon>Microcystaceae</taxon>
        <taxon>Microcystis</taxon>
    </lineage>
</organism>
<comment type="caution">
    <text evidence="1">The sequence shown here is derived from an EMBL/GenBank/DDBJ whole genome shotgun (WGS) entry which is preliminary data.</text>
</comment>
<protein>
    <submittedName>
        <fullName evidence="1">Uncharacterized protein</fullName>
    </submittedName>
</protein>
<dbReference type="AlphaFoldDB" id="A0A3E0KVY0"/>
<dbReference type="EMBL" id="QQWC01000008">
    <property type="protein sequence ID" value="REJ39062.1"/>
    <property type="molecule type" value="Genomic_DNA"/>
</dbReference>
<evidence type="ECO:0000313" key="1">
    <source>
        <dbReference type="EMBL" id="REJ39062.1"/>
    </source>
</evidence>
<reference evidence="1 2" key="1">
    <citation type="submission" date="2017-10" db="EMBL/GenBank/DDBJ databases">
        <title>A large-scale comparative metagenomic study reveals the eutrophication-driven functional interactions in six Microcystis-epibionts communities.</title>
        <authorList>
            <person name="Li Q."/>
            <person name="Lin F."/>
        </authorList>
    </citation>
    <scope>NUCLEOTIDE SEQUENCE [LARGE SCALE GENOMIC DNA]</scope>
    <source>
        <strain evidence="1">TF09</strain>
    </source>
</reference>
<dbReference type="Proteomes" id="UP000256873">
    <property type="component" value="Unassembled WGS sequence"/>
</dbReference>
<gene>
    <name evidence="1" type="ORF">DWQ54_23000</name>
</gene>
<proteinExistence type="predicted"/>
<sequence>MRTITLQIDDSISEKFLWLLDRFSRDEIKILEQSDYVSDDEYLRGIEGMIQSIQAARDPAFLTKNAITNPRSLTG</sequence>
<accession>A0A3E0KVY0</accession>